<keyword evidence="5" id="KW-0547">Nucleotide-binding</keyword>
<dbReference type="InterPro" id="IPR036389">
    <property type="entry name" value="RNase_III_sf"/>
</dbReference>
<feature type="domain" description="Helicase ATP-binding" evidence="17">
    <location>
        <begin position="104"/>
        <end position="285"/>
    </location>
</feature>
<evidence type="ECO:0000259" key="15">
    <source>
        <dbReference type="PROSITE" id="PS50142"/>
    </source>
</evidence>
<protein>
    <recommendedName>
        <fullName evidence="22">Dicer-like protein 1</fullName>
    </recommendedName>
</protein>
<keyword evidence="7" id="KW-0347">Helicase</keyword>
<dbReference type="InterPro" id="IPR038248">
    <property type="entry name" value="Dicer_dimer_sf"/>
</dbReference>
<evidence type="ECO:0000256" key="2">
    <source>
        <dbReference type="ARBA" id="ARBA00001946"/>
    </source>
</evidence>
<evidence type="ECO:0000313" key="20">
    <source>
        <dbReference type="EMBL" id="KAG2171419.1"/>
    </source>
</evidence>
<accession>A0A8H7PCL7</accession>
<dbReference type="InterPro" id="IPR001650">
    <property type="entry name" value="Helicase_C-like"/>
</dbReference>
<dbReference type="Gene3D" id="1.10.1520.10">
    <property type="entry name" value="Ribonuclease III domain"/>
    <property type="match status" value="2"/>
</dbReference>
<dbReference type="EMBL" id="JAEPQZ010000021">
    <property type="protein sequence ID" value="KAG2171419.1"/>
    <property type="molecule type" value="Genomic_DNA"/>
</dbReference>
<dbReference type="Proteomes" id="UP000654370">
    <property type="component" value="Unassembled WGS sequence"/>
</dbReference>
<sequence>MLADGTKPIAQGVKSGKRVPLAPLKSSPFTAYTNLNAPIITSVKHSQVLLEAEFEKATPDSLAVPSEFTIDEYTMELPEEQGEDEDEKISAAKELDPRSYQLELLDKALKENIIAVLDTGSGKTLIAVMLIKAMDEIEKEHRETRRKTKIAVFLVDRVPLVFQQKDVIAANCDLSVKHLCGEMVWDQWNEKLWETVLKEDDVCVMTAQILLDALRHGFIHLDNIHLMIFDECHHATKQHTFNMIMREFYDRCPDEEKPKIFGMTASPMNSKSEVHYTASRLEENMRSKIFTAQNLTSLKGFVNRPAEVVVEYSAYVEKEFQGLLKQLMEGYGTDPRFKEMLGAASWVYHQLGPWCSDILCKRWFERISVFSDMSSSTLFESDAIDIESEKLSSHAKEIQEYVLPQPDITNTKLFSHKIQRLVQILQLYNKHAPDFCGIIFVQRKYTAYILQWIIQSQSTLSELKTGVLTGHHIDGAGEARMRFKDQNRMISAFRKREINLLIATSVAEEGLDIQPCNLVIRFDFFSTLISYIQSRGRARRVDSRFIILKQKGNLREETLLGQLRMAEEEVRQWCRMLPEDRKASSIMNDTDDPFLDPYDNAWDDVDDVDDMFFIPSTQACITRDSAVGLLHRYCSLLPGDSYCTLSPTFAYNQDIDGYICTVTLPSNAAVQEEFSEFARSKLLAKRMVALKACIALYHAKGLDSHLRPIIVTPTMLGDMVAAVDRNGNVIGSRKRRKIYKKKTPWFWEKYQPDTAHEENFDDEEEDPNLVLSSQGHWLSLDDSKPSDIKAITENRLPQPQENGVVVNDSIPNANEAALNNTDACDSITLTMSKLHMKDVDSNTTNNTQTIPADIGDKTVSEDDEKIYPDTFKLYMTHLKLDFNPSSNGKHLYRDLCIFTHKPFPSIPTIRLHIREHETDTNIHLEQIGDEHTYDLKTVQSLYTYTLELMSAITNQEFKCDLDDMAFFLVPLKAILGSKPSADAIDWDEIYRLVNDSAPESLDLNNLEHYLDSIVIDLSDNARRYYVNNVRSDMAPTSSITEDHEGREAGHESYSNYYIKVLNRTPTVVDQPLLEVERVTKTQNHLSKHVFVTAKPPKRAAKLVLPEFCALYRLSASVFRMAMLLPSIMMRLDSFLLVKEVQQILDTPIEDNLLLEAFTTPSASMDMDYERLETLGDSFLKFVTTIRLYIMFPVSHEGQLHCQRIRIICNKALYRSARRLQIYRHITSQPFNRRRWRPPHFKKDTDEEEVIRMQLRRHELSDKTLADVVEATLGAAYMTGGVELGLRAAIALQVPFDHITEWKHFNETYVESRANVPSRAKMHALRHVKLDHLEEITGYRFQNALLAVEALTHASLPNSTVPCYQRLEFLGDGILDFLVVKYLFHKYPGFEPGQMTDLKDACVNNHILGALCLEMGLNKRIIHFNSKLIGAITQFAREVEIIKENGEHAGEYWSDLEIPKVLSDVVESVLGAIFVDAGFDFQVVENAFNYFMRPFIDEHVKPETLKVHPLKTLTTGLQKIGCDGLLIRNHCTKREDKMSQKCVIFLHAKPIASAASHNIREARKQAAIHAIAYLEDNLSIIPHLCDCNITLLDHDLNEGAEDEDKDIEE</sequence>
<organism evidence="20 21">
    <name type="scientific">Mortierella isabellina</name>
    <name type="common">Filamentous fungus</name>
    <name type="synonym">Umbelopsis isabellina</name>
    <dbReference type="NCBI Taxonomy" id="91625"/>
    <lineage>
        <taxon>Eukaryota</taxon>
        <taxon>Fungi</taxon>
        <taxon>Fungi incertae sedis</taxon>
        <taxon>Mucoromycota</taxon>
        <taxon>Mucoromycotina</taxon>
        <taxon>Umbelopsidomycetes</taxon>
        <taxon>Umbelopsidales</taxon>
        <taxon>Umbelopsidaceae</taxon>
        <taxon>Umbelopsis</taxon>
    </lineage>
</organism>
<keyword evidence="6" id="KW-0378">Hydrolase</keyword>
<comment type="cofactor">
    <cofactor evidence="1">
        <name>Mn(2+)</name>
        <dbReference type="ChEBI" id="CHEBI:29035"/>
    </cofactor>
</comment>
<dbReference type="Pfam" id="PF03368">
    <property type="entry name" value="Dicer_dimer"/>
    <property type="match status" value="1"/>
</dbReference>
<evidence type="ECO:0000256" key="5">
    <source>
        <dbReference type="ARBA" id="ARBA00022741"/>
    </source>
</evidence>
<dbReference type="SUPFAM" id="SSF69065">
    <property type="entry name" value="RNase III domain-like"/>
    <property type="match status" value="2"/>
</dbReference>
<dbReference type="GO" id="GO:0004525">
    <property type="term" value="F:ribonuclease III activity"/>
    <property type="evidence" value="ECO:0007669"/>
    <property type="project" value="InterPro"/>
</dbReference>
<dbReference type="Pfam" id="PF02170">
    <property type="entry name" value="PAZ"/>
    <property type="match status" value="1"/>
</dbReference>
<dbReference type="PROSITE" id="PS51192">
    <property type="entry name" value="HELICASE_ATP_BIND_1"/>
    <property type="match status" value="1"/>
</dbReference>
<dbReference type="Gene3D" id="2.170.260.10">
    <property type="entry name" value="paz domain"/>
    <property type="match status" value="1"/>
</dbReference>
<dbReference type="PROSITE" id="PS51194">
    <property type="entry name" value="HELICASE_CTER"/>
    <property type="match status" value="1"/>
</dbReference>
<dbReference type="GO" id="GO:0046872">
    <property type="term" value="F:metal ion binding"/>
    <property type="evidence" value="ECO:0007669"/>
    <property type="project" value="UniProtKB-KW"/>
</dbReference>
<evidence type="ECO:0000256" key="13">
    <source>
        <dbReference type="ARBA" id="ARBA00035116"/>
    </source>
</evidence>
<evidence type="ECO:0000256" key="9">
    <source>
        <dbReference type="ARBA" id="ARBA00022842"/>
    </source>
</evidence>
<feature type="domain" description="Helicase C-terminal" evidence="18">
    <location>
        <begin position="423"/>
        <end position="585"/>
    </location>
</feature>
<dbReference type="OrthoDB" id="416741at2759"/>
<keyword evidence="12" id="KW-0464">Manganese</keyword>
<keyword evidence="9" id="KW-0460">Magnesium</keyword>
<dbReference type="GO" id="GO:0003677">
    <property type="term" value="F:DNA binding"/>
    <property type="evidence" value="ECO:0007669"/>
    <property type="project" value="InterPro"/>
</dbReference>
<evidence type="ECO:0000313" key="21">
    <source>
        <dbReference type="Proteomes" id="UP000654370"/>
    </source>
</evidence>
<feature type="domain" description="Dicer dsRNA-binding fold" evidence="19">
    <location>
        <begin position="626"/>
        <end position="716"/>
    </location>
</feature>
<name>A0A8H7PCL7_MORIS</name>
<dbReference type="FunFam" id="3.40.50.300:FF:000628">
    <property type="entry name" value="Endoribonuclease Dicer"/>
    <property type="match status" value="1"/>
</dbReference>
<evidence type="ECO:0000256" key="12">
    <source>
        <dbReference type="ARBA" id="ARBA00023211"/>
    </source>
</evidence>
<evidence type="ECO:0000256" key="8">
    <source>
        <dbReference type="ARBA" id="ARBA00022840"/>
    </source>
</evidence>
<dbReference type="PROSITE" id="PS50821">
    <property type="entry name" value="PAZ"/>
    <property type="match status" value="1"/>
</dbReference>
<dbReference type="PROSITE" id="PS00517">
    <property type="entry name" value="RNASE_3_1"/>
    <property type="match status" value="1"/>
</dbReference>
<evidence type="ECO:0000256" key="10">
    <source>
        <dbReference type="ARBA" id="ARBA00022884"/>
    </source>
</evidence>
<dbReference type="GO" id="GO:0004386">
    <property type="term" value="F:helicase activity"/>
    <property type="evidence" value="ECO:0007669"/>
    <property type="project" value="UniProtKB-KW"/>
</dbReference>
<dbReference type="InterPro" id="IPR005034">
    <property type="entry name" value="Dicer_dimerisation"/>
</dbReference>
<evidence type="ECO:0000256" key="7">
    <source>
        <dbReference type="ARBA" id="ARBA00022806"/>
    </source>
</evidence>
<dbReference type="GO" id="GO:0006396">
    <property type="term" value="P:RNA processing"/>
    <property type="evidence" value="ECO:0007669"/>
    <property type="project" value="InterPro"/>
</dbReference>
<evidence type="ECO:0000256" key="14">
    <source>
        <dbReference type="PROSITE-ProRule" id="PRU00657"/>
    </source>
</evidence>
<keyword evidence="11" id="KW-0943">RNA-mediated gene silencing</keyword>
<dbReference type="Pfam" id="PF04851">
    <property type="entry name" value="ResIII"/>
    <property type="match status" value="1"/>
</dbReference>
<dbReference type="PROSITE" id="PS51327">
    <property type="entry name" value="DICER_DSRBF"/>
    <property type="match status" value="1"/>
</dbReference>
<dbReference type="InterPro" id="IPR000999">
    <property type="entry name" value="RNase_III_dom"/>
</dbReference>
<dbReference type="PANTHER" id="PTHR14950:SF37">
    <property type="entry name" value="ENDORIBONUCLEASE DICER"/>
    <property type="match status" value="1"/>
</dbReference>
<keyword evidence="8" id="KW-0067">ATP-binding</keyword>
<evidence type="ECO:0000256" key="3">
    <source>
        <dbReference type="ARBA" id="ARBA00022723"/>
    </source>
</evidence>
<dbReference type="InterPro" id="IPR006935">
    <property type="entry name" value="Helicase/UvrB_N"/>
</dbReference>
<dbReference type="PROSITE" id="PS50142">
    <property type="entry name" value="RNASE_3_2"/>
    <property type="match status" value="2"/>
</dbReference>
<dbReference type="InterPro" id="IPR027417">
    <property type="entry name" value="P-loop_NTPase"/>
</dbReference>
<dbReference type="SUPFAM" id="SSF52540">
    <property type="entry name" value="P-loop containing nucleoside triphosphate hydrolases"/>
    <property type="match status" value="1"/>
</dbReference>
<evidence type="ECO:0000256" key="6">
    <source>
        <dbReference type="ARBA" id="ARBA00022801"/>
    </source>
</evidence>
<dbReference type="Pfam" id="PF00271">
    <property type="entry name" value="Helicase_C"/>
    <property type="match status" value="1"/>
</dbReference>
<feature type="domain" description="RNase III" evidence="15">
    <location>
        <begin position="1329"/>
        <end position="1477"/>
    </location>
</feature>
<dbReference type="SMART" id="SM00535">
    <property type="entry name" value="RIBOc"/>
    <property type="match status" value="2"/>
</dbReference>
<dbReference type="PANTHER" id="PTHR14950">
    <property type="entry name" value="DICER-RELATED"/>
    <property type="match status" value="1"/>
</dbReference>
<dbReference type="InterPro" id="IPR014001">
    <property type="entry name" value="Helicase_ATP-bd"/>
</dbReference>
<dbReference type="GO" id="GO:0031047">
    <property type="term" value="P:regulatory ncRNA-mediated gene silencing"/>
    <property type="evidence" value="ECO:0007669"/>
    <property type="project" value="UniProtKB-KW"/>
</dbReference>
<keyword evidence="3" id="KW-0479">Metal-binding</keyword>
<reference evidence="20" key="1">
    <citation type="submission" date="2020-12" db="EMBL/GenBank/DDBJ databases">
        <title>Metabolic potential, ecology and presence of endohyphal bacteria is reflected in genomic diversity of Mucoromycotina.</title>
        <authorList>
            <person name="Muszewska A."/>
            <person name="Okrasinska A."/>
            <person name="Steczkiewicz K."/>
            <person name="Drgas O."/>
            <person name="Orlowska M."/>
            <person name="Perlinska-Lenart U."/>
            <person name="Aleksandrzak-Piekarczyk T."/>
            <person name="Szatraj K."/>
            <person name="Zielenkiewicz U."/>
            <person name="Pilsyk S."/>
            <person name="Malc E."/>
            <person name="Mieczkowski P."/>
            <person name="Kruszewska J.S."/>
            <person name="Biernat P."/>
            <person name="Pawlowska J."/>
        </authorList>
    </citation>
    <scope>NUCLEOTIDE SEQUENCE</scope>
    <source>
        <strain evidence="20">WA0000067209</strain>
    </source>
</reference>
<dbReference type="GO" id="GO:0003723">
    <property type="term" value="F:RNA binding"/>
    <property type="evidence" value="ECO:0007669"/>
    <property type="project" value="UniProtKB-UniRule"/>
</dbReference>
<feature type="domain" description="PAZ" evidence="16">
    <location>
        <begin position="988"/>
        <end position="1112"/>
    </location>
</feature>
<dbReference type="Pfam" id="PF00636">
    <property type="entry name" value="Ribonuclease_3"/>
    <property type="match status" value="2"/>
</dbReference>
<dbReference type="CDD" id="cd18034">
    <property type="entry name" value="DEXHc_dicer"/>
    <property type="match status" value="1"/>
</dbReference>
<evidence type="ECO:0000256" key="1">
    <source>
        <dbReference type="ARBA" id="ARBA00001936"/>
    </source>
</evidence>
<comment type="similarity">
    <text evidence="13 14">Belongs to the helicase family. Dicer subfamily.</text>
</comment>
<evidence type="ECO:0000259" key="18">
    <source>
        <dbReference type="PROSITE" id="PS51194"/>
    </source>
</evidence>
<evidence type="ECO:0000259" key="19">
    <source>
        <dbReference type="PROSITE" id="PS51327"/>
    </source>
</evidence>
<evidence type="ECO:0000259" key="17">
    <source>
        <dbReference type="PROSITE" id="PS51192"/>
    </source>
</evidence>
<comment type="cofactor">
    <cofactor evidence="2">
        <name>Mg(2+)</name>
        <dbReference type="ChEBI" id="CHEBI:18420"/>
    </cofactor>
</comment>
<evidence type="ECO:0008006" key="22">
    <source>
        <dbReference type="Google" id="ProtNLM"/>
    </source>
</evidence>
<evidence type="ECO:0000256" key="4">
    <source>
        <dbReference type="ARBA" id="ARBA00022737"/>
    </source>
</evidence>
<proteinExistence type="inferred from homology"/>
<dbReference type="Gene3D" id="3.40.50.300">
    <property type="entry name" value="P-loop containing nucleotide triphosphate hydrolases"/>
    <property type="match status" value="2"/>
</dbReference>
<dbReference type="FunFam" id="1.10.1520.10:FF:000004">
    <property type="entry name" value="Endoribonuclease dicer-like 1"/>
    <property type="match status" value="1"/>
</dbReference>
<evidence type="ECO:0000256" key="11">
    <source>
        <dbReference type="ARBA" id="ARBA00023158"/>
    </source>
</evidence>
<gene>
    <name evidence="20" type="ORF">INT43_009080</name>
</gene>
<keyword evidence="21" id="KW-1185">Reference proteome</keyword>
<comment type="caution">
    <text evidence="20">The sequence shown here is derived from an EMBL/GenBank/DDBJ whole genome shotgun (WGS) entry which is preliminary data.</text>
</comment>
<evidence type="ECO:0000259" key="16">
    <source>
        <dbReference type="PROSITE" id="PS50821"/>
    </source>
</evidence>
<keyword evidence="4" id="KW-0677">Repeat</keyword>
<dbReference type="GO" id="GO:0005524">
    <property type="term" value="F:ATP binding"/>
    <property type="evidence" value="ECO:0007669"/>
    <property type="project" value="UniProtKB-KW"/>
</dbReference>
<dbReference type="CDD" id="cd18802">
    <property type="entry name" value="SF2_C_dicer"/>
    <property type="match status" value="1"/>
</dbReference>
<dbReference type="InterPro" id="IPR003100">
    <property type="entry name" value="PAZ_dom"/>
</dbReference>
<feature type="domain" description="RNase III" evidence="15">
    <location>
        <begin position="1120"/>
        <end position="1280"/>
    </location>
</feature>
<dbReference type="SMART" id="SM00949">
    <property type="entry name" value="PAZ"/>
    <property type="match status" value="1"/>
</dbReference>
<dbReference type="Gene3D" id="3.30.160.380">
    <property type="entry name" value="Dicer dimerisation domain"/>
    <property type="match status" value="1"/>
</dbReference>
<keyword evidence="10 14" id="KW-0694">RNA-binding</keyword>
<dbReference type="SMART" id="SM00490">
    <property type="entry name" value="HELICc"/>
    <property type="match status" value="1"/>
</dbReference>
<dbReference type="CDD" id="cd00593">
    <property type="entry name" value="RIBOc"/>
    <property type="match status" value="2"/>
</dbReference>
<dbReference type="SMART" id="SM00487">
    <property type="entry name" value="DEXDc"/>
    <property type="match status" value="1"/>
</dbReference>